<organism evidence="1 2">
    <name type="scientific">Mycena rosella</name>
    <name type="common">Pink bonnet</name>
    <name type="synonym">Agaricus rosellus</name>
    <dbReference type="NCBI Taxonomy" id="1033263"/>
    <lineage>
        <taxon>Eukaryota</taxon>
        <taxon>Fungi</taxon>
        <taxon>Dikarya</taxon>
        <taxon>Basidiomycota</taxon>
        <taxon>Agaricomycotina</taxon>
        <taxon>Agaricomycetes</taxon>
        <taxon>Agaricomycetidae</taxon>
        <taxon>Agaricales</taxon>
        <taxon>Marasmiineae</taxon>
        <taxon>Mycenaceae</taxon>
        <taxon>Mycena</taxon>
    </lineage>
</organism>
<evidence type="ECO:0000313" key="1">
    <source>
        <dbReference type="EMBL" id="KAJ7694333.1"/>
    </source>
</evidence>
<proteinExistence type="predicted"/>
<reference evidence="1" key="1">
    <citation type="submission" date="2023-03" db="EMBL/GenBank/DDBJ databases">
        <title>Massive genome expansion in bonnet fungi (Mycena s.s.) driven by repeated elements and novel gene families across ecological guilds.</title>
        <authorList>
            <consortium name="Lawrence Berkeley National Laboratory"/>
            <person name="Harder C.B."/>
            <person name="Miyauchi S."/>
            <person name="Viragh M."/>
            <person name="Kuo A."/>
            <person name="Thoen E."/>
            <person name="Andreopoulos B."/>
            <person name="Lu D."/>
            <person name="Skrede I."/>
            <person name="Drula E."/>
            <person name="Henrissat B."/>
            <person name="Morin E."/>
            <person name="Kohler A."/>
            <person name="Barry K."/>
            <person name="LaButti K."/>
            <person name="Morin E."/>
            <person name="Salamov A."/>
            <person name="Lipzen A."/>
            <person name="Mereny Z."/>
            <person name="Hegedus B."/>
            <person name="Baldrian P."/>
            <person name="Stursova M."/>
            <person name="Weitz H."/>
            <person name="Taylor A."/>
            <person name="Grigoriev I.V."/>
            <person name="Nagy L.G."/>
            <person name="Martin F."/>
            <person name="Kauserud H."/>
        </authorList>
    </citation>
    <scope>NUCLEOTIDE SEQUENCE</scope>
    <source>
        <strain evidence="1">CBHHK067</strain>
    </source>
</reference>
<accession>A0AAD7GGV5</accession>
<dbReference type="EMBL" id="JARKIE010000042">
    <property type="protein sequence ID" value="KAJ7694333.1"/>
    <property type="molecule type" value="Genomic_DNA"/>
</dbReference>
<evidence type="ECO:0000313" key="2">
    <source>
        <dbReference type="Proteomes" id="UP001221757"/>
    </source>
</evidence>
<gene>
    <name evidence="1" type="ORF">B0H17DRAFT_465505</name>
</gene>
<protein>
    <submittedName>
        <fullName evidence="1">Uncharacterized protein</fullName>
    </submittedName>
</protein>
<comment type="caution">
    <text evidence="1">The sequence shown here is derived from an EMBL/GenBank/DDBJ whole genome shotgun (WGS) entry which is preliminary data.</text>
</comment>
<sequence length="370" mass="40530">MLHASDENAASCFLLDVLDQLDSCGGSKPWASASISHLRALAPIWRTSTPTSHANIHWAAFLMAEALRTTIHRKPFLFTLGDQLLLAGPEPPSADTLLASLEVRSGKSAIAILSQSMYPYIFHITCLARRLWDTLTGDHARLIPVTEVAVIQFLGSLTVMHAILSRLLEHVDAALSPPITQLSSQLEDLDGPVRRGGWGIGVGFAVLVLRLHHELEYRALSTEGSAHTQERFNLLRVQTRQMAATGAREFARAIRYLPPIHYAEISWTILRDYAQFELDEAESAPVVSRDRVRDLETIAAEMASVGFSVDLVSAPQDVALLNRLDNYLWSAVQVPALLDPILGNMFPALDQGWLDTASNGGLLRGGSLGF</sequence>
<dbReference type="Proteomes" id="UP001221757">
    <property type="component" value="Unassembled WGS sequence"/>
</dbReference>
<keyword evidence="2" id="KW-1185">Reference proteome</keyword>
<dbReference type="AlphaFoldDB" id="A0AAD7GGV5"/>
<name>A0AAD7GGV5_MYCRO</name>